<sequence>MQEVRTDLLASVFTLVRTIRKRFDAQASALDMTYARAQALTHISANEGLTQTELAGLLDIRTPTMNRTLDHLEAAHLIERKTSREDKRVRRLFLTPEAHSQADRVVRFTHVLRSEAYRGIPPEDVEHALATLRRIEANLDAMGNQ</sequence>
<accession>A0ABU3DJU1</accession>
<dbReference type="PANTHER" id="PTHR33164:SF64">
    <property type="entry name" value="TRANSCRIPTIONAL REGULATOR SLYA"/>
    <property type="match status" value="1"/>
</dbReference>
<dbReference type="InterPro" id="IPR039422">
    <property type="entry name" value="MarR/SlyA-like"/>
</dbReference>
<evidence type="ECO:0000256" key="2">
    <source>
        <dbReference type="ARBA" id="ARBA00023125"/>
    </source>
</evidence>
<feature type="domain" description="HTH marR-type" evidence="4">
    <location>
        <begin position="5"/>
        <end position="137"/>
    </location>
</feature>
<name>A0ABU3DJU1_9RHOB</name>
<evidence type="ECO:0000313" key="6">
    <source>
        <dbReference type="Proteomes" id="UP001265259"/>
    </source>
</evidence>
<protein>
    <submittedName>
        <fullName evidence="5">MarR family transcriptional regulator</fullName>
    </submittedName>
</protein>
<reference evidence="5 6" key="1">
    <citation type="submission" date="2023-09" db="EMBL/GenBank/DDBJ databases">
        <authorList>
            <person name="Rey-Velasco X."/>
        </authorList>
    </citation>
    <scope>NUCLEOTIDE SEQUENCE [LARGE SCALE GENOMIC DNA]</scope>
    <source>
        <strain evidence="5 6">F158</strain>
    </source>
</reference>
<dbReference type="Pfam" id="PF12802">
    <property type="entry name" value="MarR_2"/>
    <property type="match status" value="1"/>
</dbReference>
<dbReference type="SUPFAM" id="SSF46785">
    <property type="entry name" value="Winged helix' DNA-binding domain"/>
    <property type="match status" value="1"/>
</dbReference>
<keyword evidence="2" id="KW-0238">DNA-binding</keyword>
<dbReference type="PANTHER" id="PTHR33164">
    <property type="entry name" value="TRANSCRIPTIONAL REGULATOR, MARR FAMILY"/>
    <property type="match status" value="1"/>
</dbReference>
<dbReference type="RefSeq" id="WP_311692772.1">
    <property type="nucleotide sequence ID" value="NZ_JAVRHL010000003.1"/>
</dbReference>
<comment type="caution">
    <text evidence="5">The sequence shown here is derived from an EMBL/GenBank/DDBJ whole genome shotgun (WGS) entry which is preliminary data.</text>
</comment>
<organism evidence="5 6">
    <name type="scientific">Tropicimonas omnivorans</name>
    <dbReference type="NCBI Taxonomy" id="3075590"/>
    <lineage>
        <taxon>Bacteria</taxon>
        <taxon>Pseudomonadati</taxon>
        <taxon>Pseudomonadota</taxon>
        <taxon>Alphaproteobacteria</taxon>
        <taxon>Rhodobacterales</taxon>
        <taxon>Roseobacteraceae</taxon>
        <taxon>Tropicimonas</taxon>
    </lineage>
</organism>
<evidence type="ECO:0000313" key="5">
    <source>
        <dbReference type="EMBL" id="MDT0683848.1"/>
    </source>
</evidence>
<keyword evidence="3" id="KW-0804">Transcription</keyword>
<dbReference type="Gene3D" id="1.10.10.10">
    <property type="entry name" value="Winged helix-like DNA-binding domain superfamily/Winged helix DNA-binding domain"/>
    <property type="match status" value="1"/>
</dbReference>
<keyword evidence="6" id="KW-1185">Reference proteome</keyword>
<dbReference type="InterPro" id="IPR036390">
    <property type="entry name" value="WH_DNA-bd_sf"/>
</dbReference>
<evidence type="ECO:0000256" key="3">
    <source>
        <dbReference type="ARBA" id="ARBA00023163"/>
    </source>
</evidence>
<keyword evidence="1" id="KW-0805">Transcription regulation</keyword>
<proteinExistence type="predicted"/>
<dbReference type="InterPro" id="IPR000835">
    <property type="entry name" value="HTH_MarR-typ"/>
</dbReference>
<dbReference type="SMART" id="SM00347">
    <property type="entry name" value="HTH_MARR"/>
    <property type="match status" value="1"/>
</dbReference>
<dbReference type="Proteomes" id="UP001265259">
    <property type="component" value="Unassembled WGS sequence"/>
</dbReference>
<dbReference type="PRINTS" id="PR00598">
    <property type="entry name" value="HTHMARR"/>
</dbReference>
<evidence type="ECO:0000256" key="1">
    <source>
        <dbReference type="ARBA" id="ARBA00023015"/>
    </source>
</evidence>
<dbReference type="InterPro" id="IPR036388">
    <property type="entry name" value="WH-like_DNA-bd_sf"/>
</dbReference>
<gene>
    <name evidence="5" type="ORF">RM543_14240</name>
</gene>
<dbReference type="EMBL" id="JAVRHL010000003">
    <property type="protein sequence ID" value="MDT0683848.1"/>
    <property type="molecule type" value="Genomic_DNA"/>
</dbReference>
<dbReference type="PROSITE" id="PS50995">
    <property type="entry name" value="HTH_MARR_2"/>
    <property type="match status" value="1"/>
</dbReference>
<evidence type="ECO:0000259" key="4">
    <source>
        <dbReference type="PROSITE" id="PS50995"/>
    </source>
</evidence>